<reference evidence="2" key="1">
    <citation type="journal article" date="2009" name="PLoS Genet.">
        <title>Sequencing, mapping, and analysis of 27,455 maize full-length cDNAs.</title>
        <authorList>
            <person name="Soderlund C."/>
            <person name="Descour A."/>
            <person name="Kudrna D."/>
            <person name="Bomhoff M."/>
            <person name="Boyd L."/>
            <person name="Currie J."/>
            <person name="Angelova A."/>
            <person name="Collura K."/>
            <person name="Wissotski M."/>
            <person name="Ashley E."/>
            <person name="Morrow D."/>
            <person name="Fernandes J."/>
            <person name="Walbot V."/>
            <person name="Yu Y."/>
        </authorList>
    </citation>
    <scope>NUCLEOTIDE SEQUENCE</scope>
    <source>
        <strain evidence="2">B73</strain>
    </source>
</reference>
<evidence type="ECO:0000313" key="2">
    <source>
        <dbReference type="EMBL" id="ACR36292.1"/>
    </source>
</evidence>
<reference evidence="2" key="2">
    <citation type="submission" date="2012-06" db="EMBL/GenBank/DDBJ databases">
        <authorList>
            <person name="Yu Y."/>
            <person name="Currie J."/>
            <person name="Lomeli R."/>
            <person name="Angelova A."/>
            <person name="Collura K."/>
            <person name="Wissotski M."/>
            <person name="Campos D."/>
            <person name="Kudrna D."/>
            <person name="Golser W."/>
            <person name="Ashely E."/>
            <person name="Descour A."/>
            <person name="Fernandes J."/>
            <person name="Soderlund C."/>
            <person name="Walbot V."/>
        </authorList>
    </citation>
    <scope>NUCLEOTIDE SEQUENCE</scope>
    <source>
        <strain evidence="2">B73</strain>
    </source>
</reference>
<proteinExistence type="evidence at transcript level"/>
<dbReference type="AlphaFoldDB" id="C4J542"/>
<feature type="compositionally biased region" description="Polar residues" evidence="1">
    <location>
        <begin position="1"/>
        <end position="19"/>
    </location>
</feature>
<organism evidence="2">
    <name type="scientific">Zea mays</name>
    <name type="common">Maize</name>
    <dbReference type="NCBI Taxonomy" id="4577"/>
    <lineage>
        <taxon>Eukaryota</taxon>
        <taxon>Viridiplantae</taxon>
        <taxon>Streptophyta</taxon>
        <taxon>Embryophyta</taxon>
        <taxon>Tracheophyta</taxon>
        <taxon>Spermatophyta</taxon>
        <taxon>Magnoliopsida</taxon>
        <taxon>Liliopsida</taxon>
        <taxon>Poales</taxon>
        <taxon>Poaceae</taxon>
        <taxon>PACMAD clade</taxon>
        <taxon>Panicoideae</taxon>
        <taxon>Andropogonodae</taxon>
        <taxon>Andropogoneae</taxon>
        <taxon>Tripsacinae</taxon>
        <taxon>Zea</taxon>
    </lineage>
</organism>
<accession>C4J542</accession>
<evidence type="ECO:0000256" key="1">
    <source>
        <dbReference type="SAM" id="MobiDB-lite"/>
    </source>
</evidence>
<protein>
    <submittedName>
        <fullName evidence="2">Uncharacterized protein</fullName>
    </submittedName>
</protein>
<dbReference type="EMBL" id="BT085939">
    <property type="protein sequence ID" value="ACR36292.1"/>
    <property type="molecule type" value="mRNA"/>
</dbReference>
<feature type="compositionally biased region" description="Basic and acidic residues" evidence="1">
    <location>
        <begin position="62"/>
        <end position="92"/>
    </location>
</feature>
<name>C4J542_MAIZE</name>
<feature type="region of interest" description="Disordered" evidence="1">
    <location>
        <begin position="1"/>
        <end position="122"/>
    </location>
</feature>
<sequence length="122" mass="12996">MLLSQSAPAPHTDPSSRGLQLTHRHNKLFSFPFYCPEPPERSGTKRSVARSSEGGSGGGDGVTREDLAAFGPRPDRRGVGGGKREGTRREKWGGVGSNSPGAPFPIQSSPVPPYIASQRQWG</sequence>